<proteinExistence type="predicted"/>
<dbReference type="Proteomes" id="UP000790377">
    <property type="component" value="Unassembled WGS sequence"/>
</dbReference>
<gene>
    <name evidence="1" type="ORF">BJ138DRAFT_1231957</name>
</gene>
<organism evidence="1 2">
    <name type="scientific">Hygrophoropsis aurantiaca</name>
    <dbReference type="NCBI Taxonomy" id="72124"/>
    <lineage>
        <taxon>Eukaryota</taxon>
        <taxon>Fungi</taxon>
        <taxon>Dikarya</taxon>
        <taxon>Basidiomycota</taxon>
        <taxon>Agaricomycotina</taxon>
        <taxon>Agaricomycetes</taxon>
        <taxon>Agaricomycetidae</taxon>
        <taxon>Boletales</taxon>
        <taxon>Coniophorineae</taxon>
        <taxon>Hygrophoropsidaceae</taxon>
        <taxon>Hygrophoropsis</taxon>
    </lineage>
</organism>
<sequence>MTSLIQNPTIQSYLDQIMLVISSHEACVQIDDKVAIPVRYCASVASQFSDQNPELAADVLSKSLDEFSSNVAPPPQFGVIDPENFLLLCVRILRCRKAGTISDVDHGTEVADRENREDVIQTDDGEDKVFDTGRTRALEDITQLRTTCDEITEKPRWPQLVQEEFQLKTDRVSHTLHDLGRDLSAQDKAHTSLAESINNDMNELKQEQKYIHKKQEALARRQFTQENNIIATERAEDAIKQLSSTVDDHKASAIILRGLFRAAESYIVRQQLWNDSLQKQLAKLQGTVNAIQRYQLSLVDSFSDVRTDIQSIRTRLGELEGSRDHNGVDLASVKPTLDVVVEGITDIRASLSEAVATLQTPVLTLTLADEFRRDEVQSGVTIAQVLSKLTSIFLAFIRCLSFLKLHLGGHRLNHIWAVVDTVIQGRLHKLHLRDHRRNRMIHMWAAYLQICVQGYRMSTAELSVYLALLGGTISRPSRRSLSFILATLITFCCLATLLHGGQAKPDQVTRRRIWETPRLEEGYHIVYE</sequence>
<evidence type="ECO:0000313" key="1">
    <source>
        <dbReference type="EMBL" id="KAH7905140.1"/>
    </source>
</evidence>
<comment type="caution">
    <text evidence="1">The sequence shown here is derived from an EMBL/GenBank/DDBJ whole genome shotgun (WGS) entry which is preliminary data.</text>
</comment>
<dbReference type="EMBL" id="MU268262">
    <property type="protein sequence ID" value="KAH7905140.1"/>
    <property type="molecule type" value="Genomic_DNA"/>
</dbReference>
<evidence type="ECO:0000313" key="2">
    <source>
        <dbReference type="Proteomes" id="UP000790377"/>
    </source>
</evidence>
<accession>A0ACB7ZVA0</accession>
<keyword evidence="2" id="KW-1185">Reference proteome</keyword>
<reference evidence="1" key="1">
    <citation type="journal article" date="2021" name="New Phytol.">
        <title>Evolutionary innovations through gain and loss of genes in the ectomycorrhizal Boletales.</title>
        <authorList>
            <person name="Wu G."/>
            <person name="Miyauchi S."/>
            <person name="Morin E."/>
            <person name="Kuo A."/>
            <person name="Drula E."/>
            <person name="Varga T."/>
            <person name="Kohler A."/>
            <person name="Feng B."/>
            <person name="Cao Y."/>
            <person name="Lipzen A."/>
            <person name="Daum C."/>
            <person name="Hundley H."/>
            <person name="Pangilinan J."/>
            <person name="Johnson J."/>
            <person name="Barry K."/>
            <person name="LaButti K."/>
            <person name="Ng V."/>
            <person name="Ahrendt S."/>
            <person name="Min B."/>
            <person name="Choi I.G."/>
            <person name="Park H."/>
            <person name="Plett J.M."/>
            <person name="Magnuson J."/>
            <person name="Spatafora J.W."/>
            <person name="Nagy L.G."/>
            <person name="Henrissat B."/>
            <person name="Grigoriev I.V."/>
            <person name="Yang Z.L."/>
            <person name="Xu J."/>
            <person name="Martin F.M."/>
        </authorList>
    </citation>
    <scope>NUCLEOTIDE SEQUENCE</scope>
    <source>
        <strain evidence="1">ATCC 28755</strain>
    </source>
</reference>
<protein>
    <submittedName>
        <fullName evidence="1">Uncharacterized protein</fullName>
    </submittedName>
</protein>
<name>A0ACB7ZVA0_9AGAM</name>